<sequence>MAFLHTQSSECLKLELDIFEIPPTQTTLESSHYVQYKPISSLTDDSSIEFVLSGNGDEYIDLAHTLLSLKVSLQAPENDDYDAATVSALGKEKLGLPLDEDVSFVLESDGTQIEDGEYFKSLPNNTTLVVLRHGEEWCPAGIDIIRAAISAIPKIVCETIHALELHDETPSWKIMDNKGRVTVVLHWDQRSNPSASGFQSKNSEIPMNVKTSFNKKKSFPPAVRPMFINQSNSEITSKPGDISEQRHVNPQITVISHDDLPSATVSTTKIDTNRAFNTQLRLTEQESGSFEGMNVHLHSLECSSHIHPLVIRDGSPIDLIDIRATRECDFHCCTLHEEGRRIAVRKSVATSPIQDALLSNTSKSPQMSSALPLRQISDSSRRQGIPKGHVRFQDIVIEDDLRSNPQSSHAVIQRSSRHYDSSESETENTMMDDEVVTTEKFLLLIDQLTAEQKQHLSIKDIGIILERLHSKILDVERLDRESESSDCFNWTIKAIIRGDILRELGVIYNGNYYAISEHPGYKEESEDNNEDDDEGEDKL</sequence>
<organism evidence="1 2">
    <name type="scientific">Eretmocerus hayati</name>
    <dbReference type="NCBI Taxonomy" id="131215"/>
    <lineage>
        <taxon>Eukaryota</taxon>
        <taxon>Metazoa</taxon>
        <taxon>Ecdysozoa</taxon>
        <taxon>Arthropoda</taxon>
        <taxon>Hexapoda</taxon>
        <taxon>Insecta</taxon>
        <taxon>Pterygota</taxon>
        <taxon>Neoptera</taxon>
        <taxon>Endopterygota</taxon>
        <taxon>Hymenoptera</taxon>
        <taxon>Apocrita</taxon>
        <taxon>Proctotrupomorpha</taxon>
        <taxon>Chalcidoidea</taxon>
        <taxon>Aphelinidae</taxon>
        <taxon>Aphelininae</taxon>
        <taxon>Eretmocerus</taxon>
    </lineage>
</organism>
<gene>
    <name evidence="1" type="ORF">QAD02_013039</name>
</gene>
<dbReference type="Proteomes" id="UP001239111">
    <property type="component" value="Chromosome 2"/>
</dbReference>
<evidence type="ECO:0000313" key="2">
    <source>
        <dbReference type="Proteomes" id="UP001239111"/>
    </source>
</evidence>
<comment type="caution">
    <text evidence="1">The sequence shown here is derived from an EMBL/GenBank/DDBJ whole genome shotgun (WGS) entry which is preliminary data.</text>
</comment>
<evidence type="ECO:0000313" key="1">
    <source>
        <dbReference type="EMBL" id="KAJ8677252.1"/>
    </source>
</evidence>
<name>A0ACC2P1I6_9HYME</name>
<keyword evidence="2" id="KW-1185">Reference proteome</keyword>
<accession>A0ACC2P1I6</accession>
<proteinExistence type="predicted"/>
<dbReference type="EMBL" id="CM056742">
    <property type="protein sequence ID" value="KAJ8677252.1"/>
    <property type="molecule type" value="Genomic_DNA"/>
</dbReference>
<protein>
    <submittedName>
        <fullName evidence="1">Uncharacterized protein</fullName>
    </submittedName>
</protein>
<reference evidence="1" key="1">
    <citation type="submission" date="2023-04" db="EMBL/GenBank/DDBJ databases">
        <title>A chromosome-level genome assembly of the parasitoid wasp Eretmocerus hayati.</title>
        <authorList>
            <person name="Zhong Y."/>
            <person name="Liu S."/>
            <person name="Liu Y."/>
        </authorList>
    </citation>
    <scope>NUCLEOTIDE SEQUENCE</scope>
    <source>
        <strain evidence="1">ZJU_SS_LIU_2023</strain>
    </source>
</reference>